<evidence type="ECO:0000313" key="5">
    <source>
        <dbReference type="Proteomes" id="UP000242087"/>
    </source>
</evidence>
<dbReference type="PANTHER" id="PTHR34219">
    <property type="entry name" value="IRON-REGULATED INNER MEMBRANE PROTEIN-RELATED"/>
    <property type="match status" value="1"/>
</dbReference>
<dbReference type="Proteomes" id="UP000242087">
    <property type="component" value="Unassembled WGS sequence"/>
</dbReference>
<comment type="caution">
    <text evidence="3">The sequence shown here is derived from an EMBL/GenBank/DDBJ whole genome shotgun (WGS) entry which is preliminary data.</text>
</comment>
<dbReference type="EMBL" id="PYVG01000042">
    <property type="protein sequence ID" value="PTB88631.1"/>
    <property type="molecule type" value="Genomic_DNA"/>
</dbReference>
<dbReference type="PANTHER" id="PTHR34219:SF8">
    <property type="entry name" value="PEPSY DOMAIN-CONTAINING PROTEIN"/>
    <property type="match status" value="1"/>
</dbReference>
<feature type="transmembrane region" description="Helical" evidence="1">
    <location>
        <begin position="342"/>
        <end position="363"/>
    </location>
</feature>
<evidence type="ECO:0000313" key="4">
    <source>
        <dbReference type="Proteomes" id="UP000241514"/>
    </source>
</evidence>
<dbReference type="Pfam" id="PF03929">
    <property type="entry name" value="PepSY_TM"/>
    <property type="match status" value="1"/>
</dbReference>
<reference evidence="4 5" key="1">
    <citation type="submission" date="2018-03" db="EMBL/GenBank/DDBJ databases">
        <title>Cross-interface Injection: A General Nanoliter Liquid Handling Method Applied to Single Cells Genome Amplification Automated Nanoliter Liquid Handling Applied to Single Cell Multiple Displacement Amplification.</title>
        <authorList>
            <person name="Yun J."/>
            <person name="Xu P."/>
            <person name="Xu J."/>
            <person name="Dai X."/>
            <person name="Wang Y."/>
            <person name="Zheng X."/>
            <person name="Cao C."/>
            <person name="Yi Q."/>
            <person name="Zhu Y."/>
            <person name="Wang L."/>
            <person name="Dong Z."/>
            <person name="Huang Y."/>
            <person name="Huang L."/>
            <person name="Du W."/>
        </authorList>
    </citation>
    <scope>NUCLEOTIDE SEQUENCE [LARGE SCALE GENOMIC DNA]</scope>
    <source>
        <strain evidence="3 5">A12-4</strain>
        <strain evidence="2 4">A9-4</strain>
    </source>
</reference>
<dbReference type="AlphaFoldDB" id="A0A2T4D490"/>
<keyword evidence="1" id="KW-1133">Transmembrane helix</keyword>
<protein>
    <submittedName>
        <fullName evidence="3">Cellulose-binding protein</fullName>
    </submittedName>
</protein>
<accession>A0A2T4D490</accession>
<evidence type="ECO:0000313" key="3">
    <source>
        <dbReference type="EMBL" id="PTB89838.1"/>
    </source>
</evidence>
<organism evidence="3 5">
    <name type="scientific">Pseudidiomarina aestuarii</name>
    <dbReference type="NCBI Taxonomy" id="624146"/>
    <lineage>
        <taxon>Bacteria</taxon>
        <taxon>Pseudomonadati</taxon>
        <taxon>Pseudomonadota</taxon>
        <taxon>Gammaproteobacteria</taxon>
        <taxon>Alteromonadales</taxon>
        <taxon>Idiomarinaceae</taxon>
        <taxon>Pseudidiomarina</taxon>
    </lineage>
</organism>
<sequence length="375" mass="43167">MRKSLHKWHGWLGIIFMVPFLLICLTGSILVFKKEIDAWLLPDVAALESSDEPRLPLNTLKQRVNQQLPDYEIGSWEIFPAGHDEADRVFVIKEGTDAWHKVHLNPYTGELRSLPTEPGHYLTDWLLELHYTLLLNDLETLDFSFATEHFGLLITLVLGLFLLFMGISGLIMYRRFWARFFTLRWDHRLLVVFSDLHKMAGTFASPVLLVLGITGVYYNGLIFYEEWTEHGGGQEHHIITERLYADSVNIDELVADSKTRIEGFKPTYVLFPFEPELPFTVFGRAPTANPLLSNYGSVSNYDAWSGDYLSTYNLNEQGAGMKTLDTFRRLHFGSWGGLGVKALYSFVGLLPLLLSVTGGYIWWQRRNKRQRRRTD</sequence>
<feature type="transmembrane region" description="Helical" evidence="1">
    <location>
        <begin position="150"/>
        <end position="173"/>
    </location>
</feature>
<feature type="transmembrane region" description="Helical" evidence="1">
    <location>
        <begin position="12"/>
        <end position="32"/>
    </location>
</feature>
<evidence type="ECO:0000256" key="1">
    <source>
        <dbReference type="SAM" id="Phobius"/>
    </source>
</evidence>
<keyword evidence="1" id="KW-0812">Transmembrane</keyword>
<gene>
    <name evidence="3" type="ORF">C9927_01275</name>
    <name evidence="2" type="ORF">C9928_05900</name>
</gene>
<name>A0A2T4D490_9GAMM</name>
<feature type="transmembrane region" description="Helical" evidence="1">
    <location>
        <begin position="203"/>
        <end position="224"/>
    </location>
</feature>
<dbReference type="EMBL" id="PYVF01000009">
    <property type="protein sequence ID" value="PTB89838.1"/>
    <property type="molecule type" value="Genomic_DNA"/>
</dbReference>
<dbReference type="Proteomes" id="UP000241514">
    <property type="component" value="Unassembled WGS sequence"/>
</dbReference>
<keyword evidence="1" id="KW-0472">Membrane</keyword>
<proteinExistence type="predicted"/>
<dbReference type="InterPro" id="IPR005625">
    <property type="entry name" value="PepSY-ass_TM"/>
</dbReference>
<evidence type="ECO:0000313" key="2">
    <source>
        <dbReference type="EMBL" id="PTB88631.1"/>
    </source>
</evidence>